<feature type="compositionally biased region" description="Basic and acidic residues" evidence="1">
    <location>
        <begin position="95"/>
        <end position="108"/>
    </location>
</feature>
<dbReference type="AlphaFoldDB" id="A0AAD5K1U2"/>
<feature type="region of interest" description="Disordered" evidence="1">
    <location>
        <begin position="1"/>
        <end position="108"/>
    </location>
</feature>
<protein>
    <submittedName>
        <fullName evidence="2">Uncharacterized protein</fullName>
    </submittedName>
</protein>
<evidence type="ECO:0000313" key="3">
    <source>
        <dbReference type="Proteomes" id="UP001209540"/>
    </source>
</evidence>
<evidence type="ECO:0000313" key="2">
    <source>
        <dbReference type="EMBL" id="KAI9247192.1"/>
    </source>
</evidence>
<dbReference type="Proteomes" id="UP001209540">
    <property type="component" value="Unassembled WGS sequence"/>
</dbReference>
<gene>
    <name evidence="2" type="ORF">BDA99DRAFT_526350</name>
</gene>
<organism evidence="2 3">
    <name type="scientific">Phascolomyces articulosus</name>
    <dbReference type="NCBI Taxonomy" id="60185"/>
    <lineage>
        <taxon>Eukaryota</taxon>
        <taxon>Fungi</taxon>
        <taxon>Fungi incertae sedis</taxon>
        <taxon>Mucoromycota</taxon>
        <taxon>Mucoromycotina</taxon>
        <taxon>Mucoromycetes</taxon>
        <taxon>Mucorales</taxon>
        <taxon>Lichtheimiaceae</taxon>
        <taxon>Phascolomyces</taxon>
    </lineage>
</organism>
<comment type="caution">
    <text evidence="2">The sequence shown here is derived from an EMBL/GenBank/DDBJ whole genome shotgun (WGS) entry which is preliminary data.</text>
</comment>
<evidence type="ECO:0000256" key="1">
    <source>
        <dbReference type="SAM" id="MobiDB-lite"/>
    </source>
</evidence>
<dbReference type="EMBL" id="JAIXMP010000043">
    <property type="protein sequence ID" value="KAI9247192.1"/>
    <property type="molecule type" value="Genomic_DNA"/>
</dbReference>
<feature type="compositionally biased region" description="Low complexity" evidence="1">
    <location>
        <begin position="49"/>
        <end position="70"/>
    </location>
</feature>
<sequence length="177" mass="19875">MTTMIHNPTTTTMINNSEQTNGMVQQQQSQDPNSQMMVDNSHVHPLAKTTSGGASPSSSSSSSRIPTTTTNYYTQSNDPMEIDNSHRHHSFNVSRHTERTGSDPTSDHYYRRQRESLSSFASNGPLHQDQQRKSTSHTISFGEAQPHHYHHEQLQSVLREIMVTGDDSDTLPPLKKT</sequence>
<accession>A0AAD5K1U2</accession>
<feature type="compositionally biased region" description="Low complexity" evidence="1">
    <location>
        <begin position="1"/>
        <end position="16"/>
    </location>
</feature>
<reference evidence="2" key="1">
    <citation type="journal article" date="2022" name="IScience">
        <title>Evolution of zygomycete secretomes and the origins of terrestrial fungal ecologies.</title>
        <authorList>
            <person name="Chang Y."/>
            <person name="Wang Y."/>
            <person name="Mondo S."/>
            <person name="Ahrendt S."/>
            <person name="Andreopoulos W."/>
            <person name="Barry K."/>
            <person name="Beard J."/>
            <person name="Benny G.L."/>
            <person name="Blankenship S."/>
            <person name="Bonito G."/>
            <person name="Cuomo C."/>
            <person name="Desiro A."/>
            <person name="Gervers K.A."/>
            <person name="Hundley H."/>
            <person name="Kuo A."/>
            <person name="LaButti K."/>
            <person name="Lang B.F."/>
            <person name="Lipzen A."/>
            <person name="O'Donnell K."/>
            <person name="Pangilinan J."/>
            <person name="Reynolds N."/>
            <person name="Sandor L."/>
            <person name="Smith M.E."/>
            <person name="Tsang A."/>
            <person name="Grigoriev I.V."/>
            <person name="Stajich J.E."/>
            <person name="Spatafora J.W."/>
        </authorList>
    </citation>
    <scope>NUCLEOTIDE SEQUENCE</scope>
    <source>
        <strain evidence="2">RSA 2281</strain>
    </source>
</reference>
<keyword evidence="3" id="KW-1185">Reference proteome</keyword>
<reference evidence="2" key="2">
    <citation type="submission" date="2023-02" db="EMBL/GenBank/DDBJ databases">
        <authorList>
            <consortium name="DOE Joint Genome Institute"/>
            <person name="Mondo S.J."/>
            <person name="Chang Y."/>
            <person name="Wang Y."/>
            <person name="Ahrendt S."/>
            <person name="Andreopoulos W."/>
            <person name="Barry K."/>
            <person name="Beard J."/>
            <person name="Benny G.L."/>
            <person name="Blankenship S."/>
            <person name="Bonito G."/>
            <person name="Cuomo C."/>
            <person name="Desiro A."/>
            <person name="Gervers K.A."/>
            <person name="Hundley H."/>
            <person name="Kuo A."/>
            <person name="LaButti K."/>
            <person name="Lang B.F."/>
            <person name="Lipzen A."/>
            <person name="O'Donnell K."/>
            <person name="Pangilinan J."/>
            <person name="Reynolds N."/>
            <person name="Sandor L."/>
            <person name="Smith M.W."/>
            <person name="Tsang A."/>
            <person name="Grigoriev I.V."/>
            <person name="Stajich J.E."/>
            <person name="Spatafora J.W."/>
        </authorList>
    </citation>
    <scope>NUCLEOTIDE SEQUENCE</scope>
    <source>
        <strain evidence="2">RSA 2281</strain>
    </source>
</reference>
<proteinExistence type="predicted"/>
<name>A0AAD5K1U2_9FUNG</name>